<evidence type="ECO:0000256" key="4">
    <source>
        <dbReference type="ARBA" id="ARBA00022525"/>
    </source>
</evidence>
<evidence type="ECO:0000256" key="7">
    <source>
        <dbReference type="ARBA" id="ARBA00023237"/>
    </source>
</evidence>
<comment type="subcellular location">
    <subcellularLocation>
        <location evidence="1">Cell envelope</location>
    </subcellularLocation>
    <subcellularLocation>
        <location evidence="2">Cell outer membrane</location>
    </subcellularLocation>
    <subcellularLocation>
        <location evidence="3">Secreted</location>
    </subcellularLocation>
</comment>
<dbReference type="EMBL" id="JBBYHR010000001">
    <property type="protein sequence ID" value="MEL1242678.1"/>
    <property type="molecule type" value="Genomic_DNA"/>
</dbReference>
<evidence type="ECO:0000256" key="3">
    <source>
        <dbReference type="ARBA" id="ARBA00004613"/>
    </source>
</evidence>
<dbReference type="Proteomes" id="UP001464555">
    <property type="component" value="Unassembled WGS sequence"/>
</dbReference>
<keyword evidence="4" id="KW-0964">Secreted</keyword>
<name>A0ABU9HSH5_9FLAO</name>
<dbReference type="NCBIfam" id="NF041518">
    <property type="entry name" value="choice_anch_Q"/>
    <property type="match status" value="2"/>
</dbReference>
<keyword evidence="5" id="KW-0732">Signal</keyword>
<keyword evidence="6" id="KW-0472">Membrane</keyword>
<dbReference type="Pfam" id="PF19081">
    <property type="entry name" value="Ig_7"/>
    <property type="match status" value="1"/>
</dbReference>
<evidence type="ECO:0000313" key="10">
    <source>
        <dbReference type="Proteomes" id="UP001464555"/>
    </source>
</evidence>
<keyword evidence="7" id="KW-0998">Cell outer membrane</keyword>
<accession>A0ABU9HSH5</accession>
<sequence length="1555" mass="163551">MKMNFYRLGGYQLFLAIALFLNFGLSAQTIRYVKQGAGGDGSSWGNPSGSIYTMVEISQPNDEVWVAAGNYTEDFLYMTPEVKVYGGFPESGNPTMGQRNWAAHTSTIFGSPFFYAGSPATVLDGFTVVGEDNDNGVWVQNSSPTLRNLNIKAPFALRLESSASLVSNVQITGQNYGINAYGSTAHLLNVTIVYNWQYDIETQGSALTISNSLIGSVSNMSEVVSVSNSIIGTSMAGVFVDDGAGNFTPSPSGPAYNTGNTALFPNAATAKDLGGNARVSGSAIDMGAYEYSPPTIRYVKEGGTGDGSSWALASGDFQQMIYSSNSDDAVWVAGGSYSPGAGQSFSMKQGVAIYGGFPNTGNPSMADRNPALHEVVLNGNGSRVFDNVGLDNTSILDGFTITGGGGVINGAGMQNTNASPLINRCIFRNNTTGDWGGGMYNNTSNPVITNSLFHHNIGGGGGASFDHNSSVNYINVTFTENTAGNGGAIHTYNGGAMTASNCIFWNNHASGDGDQFFSLSSMTVNNSIISTDSGNLAGAYTLNNCISGDPGFEDPAANNFSLTTCGPATNIGNNDFLANAATAKDLGGNARLDGSNIDAGAYEFQLVNGTPVPTAPGTQIFEPGATVANLEATGSDIRWYNVPAGGAAQAGDTQLFTQTYYVSQAIDGCESARVAVAVTVNYLPVRYVKQDASGLADGSSWADASNDLQAMINADGVQQVWVAQGEYLTPLDVAFTMKDNVKIYGGFPASGTPGMADRNIRQFETKLVGNGNRLIDNNNNNLTNTALLDGFTMLQGYTDNNGGGISNINAFPTIANCIIRDNHAANWAGGIYNEGNGSTKIVNCVFYNNSASGGGAAFDNLNAAPVYTNVTFANNDSSQNGGAIHTYQNALSTLQNCIVWGNYAEYDGDQVLSAGGGSVTANYTIIINDGENVYGPFNGANILSENPLFTSPGGANYTLKAGSPARDSGSSALYPGAATATDLAGNPRLDGTAIDLGAYEYKVSCTIATVWDGNGWSNGTPVSNSYSVTINGNYNSAINGEIIACSVIVNSGDVVIAEGNNFKIKGAVSIDNNNATFTVQQNANLIQIDDADNTGTINVIKESAPLYRLDYALWVSPVAGQKLKAFSPQTLDNRFYSYNPLSDAYATVAAPAATDFAEGKSYLIRVSNAHPAYVSDAVAPTPWEGTFTGVPNNGNVNVAVVPNSSPTQEDANGVKGFNAIGNPYPSAINIAAFFEANQNNFANNTPIFFWRKKNEAGTSSYASLTLAGYNANSGNPFGDSSDGAFDDPNDSDSWVINPGQGFIVRATNTTIVFNNGMRAAVNNGQMFRSAMDASDKSRLWLNITNSEGLFGQTTIAYTPNTTLGLDYGWDGSAMTDGSIAIYSLAGESKLGIQARPAFDPADEVPMEYKVTAAGSYTISIDHFDGVFTQGQNIYLRDNVLGVTHDLETAYDFTTEAGITAGRFDVVYAEALNTDIPAFDSNSIIVYKQGSAINISTGNVDMKSVAVYDIRGRLLYSSDNINAAETSITTLQVQEQMLIVQVTTVEGVKASKKIVY</sequence>
<feature type="domain" description="Ig-like" evidence="8">
    <location>
        <begin position="628"/>
        <end position="681"/>
    </location>
</feature>
<dbReference type="SUPFAM" id="SSF51126">
    <property type="entry name" value="Pectin lyase-like"/>
    <property type="match status" value="3"/>
</dbReference>
<dbReference type="InterPro" id="IPR059226">
    <property type="entry name" value="Choice_anch_Q_dom"/>
</dbReference>
<evidence type="ECO:0000256" key="6">
    <source>
        <dbReference type="ARBA" id="ARBA00023136"/>
    </source>
</evidence>
<gene>
    <name evidence="9" type="ORF">AAEO56_00275</name>
</gene>
<dbReference type="Pfam" id="PF02415">
    <property type="entry name" value="Chlam_PMP"/>
    <property type="match status" value="2"/>
</dbReference>
<dbReference type="InterPro" id="IPR044023">
    <property type="entry name" value="Ig_7"/>
</dbReference>
<evidence type="ECO:0000313" key="9">
    <source>
        <dbReference type="EMBL" id="MEL1242678.1"/>
    </source>
</evidence>
<evidence type="ECO:0000256" key="1">
    <source>
        <dbReference type="ARBA" id="ARBA00004196"/>
    </source>
</evidence>
<dbReference type="InterPro" id="IPR003368">
    <property type="entry name" value="POMP_repeat"/>
</dbReference>
<dbReference type="RefSeq" id="WP_341695004.1">
    <property type="nucleotide sequence ID" value="NZ_JBBYHR010000001.1"/>
</dbReference>
<evidence type="ECO:0000256" key="2">
    <source>
        <dbReference type="ARBA" id="ARBA00004442"/>
    </source>
</evidence>
<evidence type="ECO:0000259" key="8">
    <source>
        <dbReference type="Pfam" id="PF19081"/>
    </source>
</evidence>
<dbReference type="InterPro" id="IPR012334">
    <property type="entry name" value="Pectin_lyas_fold"/>
</dbReference>
<keyword evidence="10" id="KW-1185">Reference proteome</keyword>
<dbReference type="InterPro" id="IPR006626">
    <property type="entry name" value="PbH1"/>
</dbReference>
<dbReference type="NCBIfam" id="NF033708">
    <property type="entry name" value="T9SS_Cterm_ChiA"/>
    <property type="match status" value="1"/>
</dbReference>
<organism evidence="9 10">
    <name type="scientific">Flavobacterium arundinis</name>
    <dbReference type="NCBI Taxonomy" id="3139143"/>
    <lineage>
        <taxon>Bacteria</taxon>
        <taxon>Pseudomonadati</taxon>
        <taxon>Bacteroidota</taxon>
        <taxon>Flavobacteriia</taxon>
        <taxon>Flavobacteriales</taxon>
        <taxon>Flavobacteriaceae</taxon>
        <taxon>Flavobacterium</taxon>
    </lineage>
</organism>
<reference evidence="9 10" key="1">
    <citation type="submission" date="2024-04" db="EMBL/GenBank/DDBJ databases">
        <title>Flavobacterium sp. DGU11 16S ribosomal RNA gene Genome sequencing and assembly.</title>
        <authorList>
            <person name="Park S."/>
        </authorList>
    </citation>
    <scope>NUCLEOTIDE SEQUENCE [LARGE SCALE GENOMIC DNA]</scope>
    <source>
        <strain evidence="9 10">DGU11</strain>
    </source>
</reference>
<evidence type="ECO:0000256" key="5">
    <source>
        <dbReference type="ARBA" id="ARBA00022729"/>
    </source>
</evidence>
<protein>
    <submittedName>
        <fullName evidence="9">Choice-of-anchor Q domain-containing protein</fullName>
    </submittedName>
</protein>
<dbReference type="InterPro" id="IPR011050">
    <property type="entry name" value="Pectin_lyase_fold/virulence"/>
</dbReference>
<comment type="caution">
    <text evidence="9">The sequence shown here is derived from an EMBL/GenBank/DDBJ whole genome shotgun (WGS) entry which is preliminary data.</text>
</comment>
<dbReference type="SMART" id="SM00710">
    <property type="entry name" value="PbH1"/>
    <property type="match status" value="8"/>
</dbReference>
<dbReference type="Gene3D" id="2.160.20.10">
    <property type="entry name" value="Single-stranded right-handed beta-helix, Pectin lyase-like"/>
    <property type="match status" value="3"/>
</dbReference>
<proteinExistence type="predicted"/>